<keyword evidence="2" id="KW-1185">Reference proteome</keyword>
<sequence length="94" mass="10868">MRHNITCAVETEVRSCLRDPEALHLNCGPHPFIMDPSLLCSQSSNFRFQRFLDPKLIIKLRVVLFDKMKESELSTIEVNLRNIGWSEFVAFESA</sequence>
<name>A0ABD6E698_9BILA</name>
<dbReference type="AlphaFoldDB" id="A0ABD6E698"/>
<evidence type="ECO:0000313" key="2">
    <source>
        <dbReference type="Proteomes" id="UP001608902"/>
    </source>
</evidence>
<accession>A0ABD6E698</accession>
<evidence type="ECO:0000313" key="1">
    <source>
        <dbReference type="EMBL" id="MFH4974671.1"/>
    </source>
</evidence>
<protein>
    <submittedName>
        <fullName evidence="1">Uncharacterized protein</fullName>
    </submittedName>
</protein>
<dbReference type="Proteomes" id="UP001608902">
    <property type="component" value="Unassembled WGS sequence"/>
</dbReference>
<reference evidence="1 2" key="1">
    <citation type="submission" date="2024-08" db="EMBL/GenBank/DDBJ databases">
        <title>Gnathostoma spinigerum genome.</title>
        <authorList>
            <person name="Gonzalez-Bertolin B."/>
            <person name="Monzon S."/>
            <person name="Zaballos A."/>
            <person name="Jimenez P."/>
            <person name="Dekumyoy P."/>
            <person name="Varona S."/>
            <person name="Cuesta I."/>
            <person name="Sumanam S."/>
            <person name="Adisakwattana P."/>
            <person name="Gasser R.B."/>
            <person name="Hernandez-Gonzalez A."/>
            <person name="Young N.D."/>
            <person name="Perteguer M.J."/>
        </authorList>
    </citation>
    <scope>NUCLEOTIDE SEQUENCE [LARGE SCALE GENOMIC DNA]</scope>
    <source>
        <strain evidence="1">AL3</strain>
        <tissue evidence="1">Liver</tissue>
    </source>
</reference>
<organism evidence="1 2">
    <name type="scientific">Gnathostoma spinigerum</name>
    <dbReference type="NCBI Taxonomy" id="75299"/>
    <lineage>
        <taxon>Eukaryota</taxon>
        <taxon>Metazoa</taxon>
        <taxon>Ecdysozoa</taxon>
        <taxon>Nematoda</taxon>
        <taxon>Chromadorea</taxon>
        <taxon>Rhabditida</taxon>
        <taxon>Spirurina</taxon>
        <taxon>Gnathostomatomorpha</taxon>
        <taxon>Gnathostomatoidea</taxon>
        <taxon>Gnathostomatidae</taxon>
        <taxon>Gnathostoma</taxon>
    </lineage>
</organism>
<dbReference type="EMBL" id="JBGFUD010000505">
    <property type="protein sequence ID" value="MFH4974671.1"/>
    <property type="molecule type" value="Genomic_DNA"/>
</dbReference>
<comment type="caution">
    <text evidence="1">The sequence shown here is derived from an EMBL/GenBank/DDBJ whole genome shotgun (WGS) entry which is preliminary data.</text>
</comment>
<proteinExistence type="predicted"/>
<gene>
    <name evidence="1" type="ORF">AB6A40_001380</name>
</gene>